<dbReference type="EMBL" id="CP130953">
    <property type="protein sequence ID" value="WLF51140.1"/>
    <property type="molecule type" value="Genomic_DNA"/>
</dbReference>
<protein>
    <submittedName>
        <fullName evidence="4">Cold shock domain-containing protein</fullName>
    </submittedName>
</protein>
<keyword evidence="5" id="KW-1185">Reference proteome</keyword>
<name>A0AAX3YPP0_RHOOP</name>
<evidence type="ECO:0000259" key="2">
    <source>
        <dbReference type="PROSITE" id="PS51857"/>
    </source>
</evidence>
<feature type="domain" description="CSD" evidence="2">
    <location>
        <begin position="1"/>
        <end position="58"/>
    </location>
</feature>
<dbReference type="InterPro" id="IPR002059">
    <property type="entry name" value="CSP_DNA-bd"/>
</dbReference>
<dbReference type="AlphaFoldDB" id="A0AAX3YPP0"/>
<sequence>MATWFNGEEGFGFIAPDDGTPDVLVHCAEISGTRPQLSAGRAVSSTRSTRTSASTSQHARNFLQRPRAEDLVPPVHVPRVRDDGTGTITTTDGESLTGLFFGPSFFATHILAFERNVVSSRRLRIPDRRRDLPGQDRTHRRTRRP</sequence>
<dbReference type="Gene3D" id="2.40.50.140">
    <property type="entry name" value="Nucleic acid-binding proteins"/>
    <property type="match status" value="1"/>
</dbReference>
<organism evidence="4 6">
    <name type="scientific">Rhodococcus opacus</name>
    <name type="common">Nocardia opaca</name>
    <dbReference type="NCBI Taxonomy" id="37919"/>
    <lineage>
        <taxon>Bacteria</taxon>
        <taxon>Bacillati</taxon>
        <taxon>Actinomycetota</taxon>
        <taxon>Actinomycetes</taxon>
        <taxon>Mycobacteriales</taxon>
        <taxon>Nocardiaceae</taxon>
        <taxon>Rhodococcus</taxon>
    </lineage>
</organism>
<evidence type="ECO:0000313" key="4">
    <source>
        <dbReference type="EMBL" id="WLF51140.1"/>
    </source>
</evidence>
<accession>A0AAX3YPP0</accession>
<evidence type="ECO:0000313" key="6">
    <source>
        <dbReference type="Proteomes" id="UP001231166"/>
    </source>
</evidence>
<dbReference type="PROSITE" id="PS51857">
    <property type="entry name" value="CSD_2"/>
    <property type="match status" value="1"/>
</dbReference>
<dbReference type="InterPro" id="IPR012340">
    <property type="entry name" value="NA-bd_OB-fold"/>
</dbReference>
<dbReference type="CDD" id="cd04458">
    <property type="entry name" value="CSP_CDS"/>
    <property type="match status" value="1"/>
</dbReference>
<proteinExistence type="predicted"/>
<evidence type="ECO:0000313" key="3">
    <source>
        <dbReference type="EMBL" id="MCZ4587888.1"/>
    </source>
</evidence>
<reference evidence="3" key="1">
    <citation type="submission" date="2022-12" db="EMBL/GenBank/DDBJ databases">
        <authorList>
            <person name="Krivoruchko A.V."/>
            <person name="Elkin A."/>
        </authorList>
    </citation>
    <scope>NUCLEOTIDE SEQUENCE</scope>
    <source>
        <strain evidence="3">IEGM 249</strain>
    </source>
</reference>
<reference evidence="4" key="2">
    <citation type="submission" date="2023-07" db="EMBL/GenBank/DDBJ databases">
        <title>Genomic analysis of Rhodococcus opacus VOC-14 with glycol ethers degradation activity.</title>
        <authorList>
            <person name="Narkevich D.A."/>
            <person name="Hlushen A.M."/>
            <person name="Akhremchuk A.E."/>
            <person name="Sikolenko M.A."/>
            <person name="Valentovich L.N."/>
        </authorList>
    </citation>
    <scope>NUCLEOTIDE SEQUENCE</scope>
    <source>
        <strain evidence="4">VOC-14</strain>
    </source>
</reference>
<dbReference type="Pfam" id="PF00313">
    <property type="entry name" value="CSD"/>
    <property type="match status" value="1"/>
</dbReference>
<gene>
    <name evidence="3" type="ORF">O4328_30070</name>
    <name evidence="4" type="ORF">Q5707_35050</name>
</gene>
<feature type="compositionally biased region" description="Low complexity" evidence="1">
    <location>
        <begin position="38"/>
        <end position="60"/>
    </location>
</feature>
<dbReference type="Proteomes" id="UP001231166">
    <property type="component" value="Chromosome"/>
</dbReference>
<dbReference type="Proteomes" id="UP001066327">
    <property type="component" value="Unassembled WGS sequence"/>
</dbReference>
<evidence type="ECO:0000256" key="1">
    <source>
        <dbReference type="SAM" id="MobiDB-lite"/>
    </source>
</evidence>
<dbReference type="SUPFAM" id="SSF50249">
    <property type="entry name" value="Nucleic acid-binding proteins"/>
    <property type="match status" value="1"/>
</dbReference>
<dbReference type="GO" id="GO:0003676">
    <property type="term" value="F:nucleic acid binding"/>
    <property type="evidence" value="ECO:0007669"/>
    <property type="project" value="InterPro"/>
</dbReference>
<dbReference type="EMBL" id="JAPWIS010000018">
    <property type="protein sequence ID" value="MCZ4587888.1"/>
    <property type="molecule type" value="Genomic_DNA"/>
</dbReference>
<evidence type="ECO:0000313" key="5">
    <source>
        <dbReference type="Proteomes" id="UP001066327"/>
    </source>
</evidence>
<feature type="region of interest" description="Disordered" evidence="1">
    <location>
        <begin position="36"/>
        <end position="89"/>
    </location>
</feature>